<comment type="caution">
    <text evidence="1">The sequence shown here is derived from an EMBL/GenBank/DDBJ whole genome shotgun (WGS) entry which is preliminary data.</text>
</comment>
<protein>
    <submittedName>
        <fullName evidence="1">Uncharacterized protein</fullName>
    </submittedName>
</protein>
<reference evidence="1" key="1">
    <citation type="journal article" date="2019" name="bioRxiv">
        <title>The Genome of the Zebra Mussel, Dreissena polymorpha: A Resource for Invasive Species Research.</title>
        <authorList>
            <person name="McCartney M.A."/>
            <person name="Auch B."/>
            <person name="Kono T."/>
            <person name="Mallez S."/>
            <person name="Zhang Y."/>
            <person name="Obille A."/>
            <person name="Becker A."/>
            <person name="Abrahante J.E."/>
            <person name="Garbe J."/>
            <person name="Badalamenti J.P."/>
            <person name="Herman A."/>
            <person name="Mangelson H."/>
            <person name="Liachko I."/>
            <person name="Sullivan S."/>
            <person name="Sone E.D."/>
            <person name="Koren S."/>
            <person name="Silverstein K.A.T."/>
            <person name="Beckman K.B."/>
            <person name="Gohl D.M."/>
        </authorList>
    </citation>
    <scope>NUCLEOTIDE SEQUENCE</scope>
    <source>
        <strain evidence="1">Duluth1</strain>
        <tissue evidence="1">Whole animal</tissue>
    </source>
</reference>
<evidence type="ECO:0000313" key="1">
    <source>
        <dbReference type="EMBL" id="KAH3741893.1"/>
    </source>
</evidence>
<proteinExistence type="predicted"/>
<gene>
    <name evidence="1" type="ORF">DPMN_048623</name>
</gene>
<evidence type="ECO:0000313" key="2">
    <source>
        <dbReference type="Proteomes" id="UP000828390"/>
    </source>
</evidence>
<name>A0A9D4I2K4_DREPO</name>
<accession>A0A9D4I2K4</accession>
<dbReference type="Proteomes" id="UP000828390">
    <property type="component" value="Unassembled WGS sequence"/>
</dbReference>
<dbReference type="EMBL" id="JAIWYP010000011">
    <property type="protein sequence ID" value="KAH3741893.1"/>
    <property type="molecule type" value="Genomic_DNA"/>
</dbReference>
<dbReference type="AlphaFoldDB" id="A0A9D4I2K4"/>
<organism evidence="1 2">
    <name type="scientific">Dreissena polymorpha</name>
    <name type="common">Zebra mussel</name>
    <name type="synonym">Mytilus polymorpha</name>
    <dbReference type="NCBI Taxonomy" id="45954"/>
    <lineage>
        <taxon>Eukaryota</taxon>
        <taxon>Metazoa</taxon>
        <taxon>Spiralia</taxon>
        <taxon>Lophotrochozoa</taxon>
        <taxon>Mollusca</taxon>
        <taxon>Bivalvia</taxon>
        <taxon>Autobranchia</taxon>
        <taxon>Heteroconchia</taxon>
        <taxon>Euheterodonta</taxon>
        <taxon>Imparidentia</taxon>
        <taxon>Neoheterodontei</taxon>
        <taxon>Myida</taxon>
        <taxon>Dreissenoidea</taxon>
        <taxon>Dreissenidae</taxon>
        <taxon>Dreissena</taxon>
    </lineage>
</organism>
<keyword evidence="2" id="KW-1185">Reference proteome</keyword>
<reference evidence="1" key="2">
    <citation type="submission" date="2020-11" db="EMBL/GenBank/DDBJ databases">
        <authorList>
            <person name="McCartney M.A."/>
            <person name="Auch B."/>
            <person name="Kono T."/>
            <person name="Mallez S."/>
            <person name="Becker A."/>
            <person name="Gohl D.M."/>
            <person name="Silverstein K.A.T."/>
            <person name="Koren S."/>
            <person name="Bechman K.B."/>
            <person name="Herman A."/>
            <person name="Abrahante J.E."/>
            <person name="Garbe J."/>
        </authorList>
    </citation>
    <scope>NUCLEOTIDE SEQUENCE</scope>
    <source>
        <strain evidence="1">Duluth1</strain>
        <tissue evidence="1">Whole animal</tissue>
    </source>
</reference>
<sequence>MVRHVYCMTSDREMYLDDAECEAAKKPATIATCVKMACQQPKWVVQDWSEVSSNVVNSFYSITYSDIYN</sequence>